<comment type="caution">
    <text evidence="1">The sequence shown here is derived from an EMBL/GenBank/DDBJ whole genome shotgun (WGS) entry which is preliminary data.</text>
</comment>
<proteinExistence type="predicted"/>
<accession>A0A2U1AG40</accession>
<name>A0A2U1AG40_9BURK</name>
<protein>
    <submittedName>
        <fullName evidence="1">Uncharacterized protein</fullName>
    </submittedName>
</protein>
<dbReference type="AlphaFoldDB" id="A0A2U1AG40"/>
<reference evidence="1 2" key="1">
    <citation type="submission" date="2018-06" db="EMBL/GenBank/DDBJ databases">
        <title>Genomic Encyclopedia of Type Strains, Phase IV (KMG-V): Genome sequencing to study the core and pangenomes of soil and plant-associated prokaryotes.</title>
        <authorList>
            <person name="Whitman W."/>
        </authorList>
    </citation>
    <scope>NUCLEOTIDE SEQUENCE [LARGE SCALE GENOMIC DNA]</scope>
    <source>
        <strain evidence="1 2">SRCL-318</strain>
    </source>
</reference>
<evidence type="ECO:0000313" key="1">
    <source>
        <dbReference type="EMBL" id="PYE27467.1"/>
    </source>
</evidence>
<gene>
    <name evidence="1" type="ORF">C7410_102150</name>
</gene>
<sequence length="211" mass="23429">MAKGGRSVSRAIEKDVRLLAAIAYGEASTANDSDEIGGIAFAVANRCRAWDNKTVSELRIADPNYAYAWDGSNARFNKLIKTSDADLKLEAAMMLAVDWAEKALANSGPDPSNGGFWWDGLDFKTRYAKHPKVRDGFKWGDASHNLFGVPENRREFVVRWKVKNKKTGQVVDGSERGRYDSVWVSTAAHGSTIFWNHNPDYIHATGGKAYR</sequence>
<organism evidence="1 2">
    <name type="scientific">Paraburkholderia silvatlantica</name>
    <dbReference type="NCBI Taxonomy" id="321895"/>
    <lineage>
        <taxon>Bacteria</taxon>
        <taxon>Pseudomonadati</taxon>
        <taxon>Pseudomonadota</taxon>
        <taxon>Betaproteobacteria</taxon>
        <taxon>Burkholderiales</taxon>
        <taxon>Burkholderiaceae</taxon>
        <taxon>Paraburkholderia</taxon>
    </lineage>
</organism>
<evidence type="ECO:0000313" key="2">
    <source>
        <dbReference type="Proteomes" id="UP000247772"/>
    </source>
</evidence>
<dbReference type="EMBL" id="QJSQ01000002">
    <property type="protein sequence ID" value="PYE27467.1"/>
    <property type="molecule type" value="Genomic_DNA"/>
</dbReference>
<dbReference type="Proteomes" id="UP000247772">
    <property type="component" value="Unassembled WGS sequence"/>
</dbReference>